<keyword evidence="5" id="KW-0411">Iron-sulfur</keyword>
<dbReference type="InterPro" id="IPR006158">
    <property type="entry name" value="Cobalamin-bd"/>
</dbReference>
<evidence type="ECO:0000313" key="9">
    <source>
        <dbReference type="Proteomes" id="UP000317158"/>
    </source>
</evidence>
<dbReference type="Gene3D" id="3.40.50.280">
    <property type="entry name" value="Cobalamin-binding domain"/>
    <property type="match status" value="1"/>
</dbReference>
<dbReference type="Gene3D" id="3.80.30.20">
    <property type="entry name" value="tm_1862 like domain"/>
    <property type="match status" value="1"/>
</dbReference>
<feature type="domain" description="B12-binding" evidence="6">
    <location>
        <begin position="1"/>
        <end position="145"/>
    </location>
</feature>
<dbReference type="PANTHER" id="PTHR43409:SF16">
    <property type="entry name" value="SLR0320 PROTEIN"/>
    <property type="match status" value="1"/>
</dbReference>
<proteinExistence type="predicted"/>
<dbReference type="SFLD" id="SFLDG01082">
    <property type="entry name" value="B12-binding_domain_containing"/>
    <property type="match status" value="1"/>
</dbReference>
<evidence type="ECO:0000313" key="8">
    <source>
        <dbReference type="EMBL" id="RZN63938.1"/>
    </source>
</evidence>
<protein>
    <submittedName>
        <fullName evidence="8">Radical SAM protein</fullName>
    </submittedName>
</protein>
<dbReference type="SMART" id="SM00729">
    <property type="entry name" value="Elp3"/>
    <property type="match status" value="1"/>
</dbReference>
<dbReference type="Pfam" id="PF02310">
    <property type="entry name" value="B12-binding"/>
    <property type="match status" value="1"/>
</dbReference>
<evidence type="ECO:0000256" key="4">
    <source>
        <dbReference type="ARBA" id="ARBA00023004"/>
    </source>
</evidence>
<dbReference type="AlphaFoldDB" id="A0A520KQY5"/>
<keyword evidence="2" id="KW-0949">S-adenosyl-L-methionine</keyword>
<name>A0A520KQY5_METT2</name>
<dbReference type="SUPFAM" id="SSF102114">
    <property type="entry name" value="Radical SAM enzymes"/>
    <property type="match status" value="1"/>
</dbReference>
<dbReference type="PANTHER" id="PTHR43409">
    <property type="entry name" value="ANAEROBIC MAGNESIUM-PROTOPORPHYRIN IX MONOMETHYL ESTER CYCLASE-RELATED"/>
    <property type="match status" value="1"/>
</dbReference>
<keyword evidence="4" id="KW-0408">Iron</keyword>
<dbReference type="Proteomes" id="UP000317158">
    <property type="component" value="Unassembled WGS sequence"/>
</dbReference>
<dbReference type="GO" id="GO:0031419">
    <property type="term" value="F:cobalamin binding"/>
    <property type="evidence" value="ECO:0007669"/>
    <property type="project" value="InterPro"/>
</dbReference>
<organism evidence="8 9">
    <name type="scientific">Methanoliparum thermophilum</name>
    <dbReference type="NCBI Taxonomy" id="2491083"/>
    <lineage>
        <taxon>Archaea</taxon>
        <taxon>Methanobacteriati</taxon>
        <taxon>Methanobacteriota</taxon>
        <taxon>Candidatus Methanoliparia</taxon>
        <taxon>Candidatus Methanoliparales</taxon>
        <taxon>Candidatus Methanoliparaceae</taxon>
        <taxon>Candidatus Methanoliparum</taxon>
    </lineage>
</organism>
<comment type="cofactor">
    <cofactor evidence="1">
        <name>[4Fe-4S] cluster</name>
        <dbReference type="ChEBI" id="CHEBI:49883"/>
    </cofactor>
</comment>
<evidence type="ECO:0000256" key="2">
    <source>
        <dbReference type="ARBA" id="ARBA00022691"/>
    </source>
</evidence>
<dbReference type="SFLD" id="SFLDS00029">
    <property type="entry name" value="Radical_SAM"/>
    <property type="match status" value="1"/>
</dbReference>
<gene>
    <name evidence="8" type="ORF">EF806_06850</name>
</gene>
<comment type="caution">
    <text evidence="8">The sequence shown here is derived from an EMBL/GenBank/DDBJ whole genome shotgun (WGS) entry which is preliminary data.</text>
</comment>
<evidence type="ECO:0000256" key="5">
    <source>
        <dbReference type="ARBA" id="ARBA00023014"/>
    </source>
</evidence>
<dbReference type="GO" id="GO:0046872">
    <property type="term" value="F:metal ion binding"/>
    <property type="evidence" value="ECO:0007669"/>
    <property type="project" value="UniProtKB-KW"/>
</dbReference>
<dbReference type="InterPro" id="IPR023404">
    <property type="entry name" value="rSAM_horseshoe"/>
</dbReference>
<accession>A0A520KQY5</accession>
<evidence type="ECO:0000256" key="3">
    <source>
        <dbReference type="ARBA" id="ARBA00022723"/>
    </source>
</evidence>
<dbReference type="EMBL" id="RXIF01000012">
    <property type="protein sequence ID" value="RZN63938.1"/>
    <property type="molecule type" value="Genomic_DNA"/>
</dbReference>
<evidence type="ECO:0000259" key="7">
    <source>
        <dbReference type="PROSITE" id="PS51918"/>
    </source>
</evidence>
<reference evidence="8 9" key="1">
    <citation type="journal article" date="2019" name="Nat. Microbiol.">
        <title>Wide diversity of methane and short-chain alkane metabolisms in uncultured archaea.</title>
        <authorList>
            <person name="Borrel G."/>
            <person name="Adam P.S."/>
            <person name="McKay L.J."/>
            <person name="Chen L.X."/>
            <person name="Sierra-Garcia I.N."/>
            <person name="Sieber C.M."/>
            <person name="Letourneur Q."/>
            <person name="Ghozlane A."/>
            <person name="Andersen G.L."/>
            <person name="Li W.J."/>
            <person name="Hallam S.J."/>
            <person name="Muyzer G."/>
            <person name="de Oliveira V.M."/>
            <person name="Inskeep W.P."/>
            <person name="Banfield J.F."/>
            <person name="Gribaldo S."/>
        </authorList>
    </citation>
    <scope>NUCLEOTIDE SEQUENCE [LARGE SCALE GENOMIC DNA]</scope>
    <source>
        <strain evidence="8">NM1a</strain>
    </source>
</reference>
<dbReference type="PROSITE" id="PS51332">
    <property type="entry name" value="B12_BINDING"/>
    <property type="match status" value="1"/>
</dbReference>
<dbReference type="GO" id="GO:0003824">
    <property type="term" value="F:catalytic activity"/>
    <property type="evidence" value="ECO:0007669"/>
    <property type="project" value="InterPro"/>
</dbReference>
<sequence length="434" mass="49877">MNILLISTNRFEEPISYPLGLSYVASGLERTDNEIEVLDLLLTDDYSKKLVNVVADLDPDVIGLSIRNIDNQSMRNPIFFLSDVREIVKICKNFSNAKIVLGGSAFNVAPFEILEYTNTDLGIFGEGEVIFNELINRFKREEDYLSLPGIIARKNKRIIFNNPIFIDPLDKIGFPDRDIFDIDYYIKKASESGYIDVINIQSKRGCPMDCIYCSYPFIDGKRVRLRSPKNVVDELSHITRCYGIDNVYFVDGFFNYPIWHTKAICQEIIDRKLKIEWGCDLNPCFVSKSLINLMKESGCTHAGIGNESGSDTMLKNLKKGFSVEKVVKSCTYLKEQDIYYMCFLMFGGPGEDEKTIKESILLMNKIKPHYIHAQIGIRVYPGCEIAKIGIKEGYISQDTNLLYPTFYLSNKIKDWIYEYLEEICSNDRRWTLNL</sequence>
<dbReference type="InterPro" id="IPR006638">
    <property type="entry name" value="Elp3/MiaA/NifB-like_rSAM"/>
</dbReference>
<evidence type="ECO:0000259" key="6">
    <source>
        <dbReference type="PROSITE" id="PS51332"/>
    </source>
</evidence>
<feature type="domain" description="Radical SAM core" evidence="7">
    <location>
        <begin position="190"/>
        <end position="405"/>
    </location>
</feature>
<dbReference type="InterPro" id="IPR034466">
    <property type="entry name" value="Methyltransferase_Class_B"/>
</dbReference>
<dbReference type="InterPro" id="IPR058240">
    <property type="entry name" value="rSAM_sf"/>
</dbReference>
<dbReference type="GO" id="GO:0051539">
    <property type="term" value="F:4 iron, 4 sulfur cluster binding"/>
    <property type="evidence" value="ECO:0007669"/>
    <property type="project" value="UniProtKB-KW"/>
</dbReference>
<keyword evidence="3" id="KW-0479">Metal-binding</keyword>
<dbReference type="GO" id="GO:0005829">
    <property type="term" value="C:cytosol"/>
    <property type="evidence" value="ECO:0007669"/>
    <property type="project" value="TreeGrafter"/>
</dbReference>
<dbReference type="SFLD" id="SFLDG01123">
    <property type="entry name" value="methyltransferase_(Class_B)"/>
    <property type="match status" value="1"/>
</dbReference>
<dbReference type="InterPro" id="IPR007197">
    <property type="entry name" value="rSAM"/>
</dbReference>
<evidence type="ECO:0000256" key="1">
    <source>
        <dbReference type="ARBA" id="ARBA00001966"/>
    </source>
</evidence>
<dbReference type="PROSITE" id="PS51918">
    <property type="entry name" value="RADICAL_SAM"/>
    <property type="match status" value="1"/>
</dbReference>
<dbReference type="InterPro" id="IPR051198">
    <property type="entry name" value="BchE-like"/>
</dbReference>
<dbReference type="Pfam" id="PF04055">
    <property type="entry name" value="Radical_SAM"/>
    <property type="match status" value="1"/>
</dbReference>